<evidence type="ECO:0000259" key="13">
    <source>
        <dbReference type="Pfam" id="PF00149"/>
    </source>
</evidence>
<dbReference type="GO" id="GO:0016020">
    <property type="term" value="C:membrane"/>
    <property type="evidence" value="ECO:0007669"/>
    <property type="project" value="GOC"/>
</dbReference>
<keyword evidence="4 10" id="KW-0479">Metal-binding</keyword>
<dbReference type="GO" id="GO:0005615">
    <property type="term" value="C:extracellular space"/>
    <property type="evidence" value="ECO:0007669"/>
    <property type="project" value="TreeGrafter"/>
</dbReference>
<evidence type="ECO:0000313" key="15">
    <source>
        <dbReference type="EMBL" id="CAG9841104.1"/>
    </source>
</evidence>
<evidence type="ECO:0000259" key="14">
    <source>
        <dbReference type="Pfam" id="PF19272"/>
    </source>
</evidence>
<keyword evidence="8" id="KW-0325">Glycoprotein</keyword>
<organism evidence="15 16">
    <name type="scientific">Diabrotica balteata</name>
    <name type="common">Banded cucumber beetle</name>
    <dbReference type="NCBI Taxonomy" id="107213"/>
    <lineage>
        <taxon>Eukaryota</taxon>
        <taxon>Metazoa</taxon>
        <taxon>Ecdysozoa</taxon>
        <taxon>Arthropoda</taxon>
        <taxon>Hexapoda</taxon>
        <taxon>Insecta</taxon>
        <taxon>Pterygota</taxon>
        <taxon>Neoptera</taxon>
        <taxon>Endopterygota</taxon>
        <taxon>Coleoptera</taxon>
        <taxon>Polyphaga</taxon>
        <taxon>Cucujiformia</taxon>
        <taxon>Chrysomeloidea</taxon>
        <taxon>Chrysomelidae</taxon>
        <taxon>Galerucinae</taxon>
        <taxon>Diabroticina</taxon>
        <taxon>Diabroticites</taxon>
        <taxon>Diabrotica</taxon>
    </lineage>
</organism>
<dbReference type="InterPro" id="IPR011160">
    <property type="entry name" value="Sphingomy_PDE"/>
</dbReference>
<keyword evidence="6 9" id="KW-0378">Hydrolase</keyword>
<dbReference type="PANTHER" id="PTHR10340:SF29">
    <property type="entry name" value="SPHINGOMYELIN PHOSPHODIESTERASE"/>
    <property type="match status" value="1"/>
</dbReference>
<keyword evidence="7 10" id="KW-0862">Zinc</keyword>
<dbReference type="EC" id="3.1.4.12" evidence="9"/>
<comment type="similarity">
    <text evidence="2 9">Belongs to the acid sphingomyelinase family.</text>
</comment>
<keyword evidence="3" id="KW-0964">Secreted</keyword>
<dbReference type="Gene3D" id="3.60.21.10">
    <property type="match status" value="1"/>
</dbReference>
<evidence type="ECO:0000256" key="9">
    <source>
        <dbReference type="PIRNR" id="PIRNR000948"/>
    </source>
</evidence>
<evidence type="ECO:0000256" key="2">
    <source>
        <dbReference type="ARBA" id="ARBA00008234"/>
    </source>
</evidence>
<feature type="disulfide bond" evidence="11">
    <location>
        <begin position="101"/>
        <end position="177"/>
    </location>
</feature>
<feature type="disulfide bond" evidence="11">
    <location>
        <begin position="237"/>
        <end position="258"/>
    </location>
</feature>
<feature type="binding site" evidence="10">
    <location>
        <position position="327"/>
    </location>
    <ligand>
        <name>Zn(2+)</name>
        <dbReference type="ChEBI" id="CHEBI:29105"/>
        <label>2</label>
    </ligand>
</feature>
<dbReference type="GO" id="GO:0046872">
    <property type="term" value="F:metal ion binding"/>
    <property type="evidence" value="ECO:0007669"/>
    <property type="project" value="UniProtKB-KW"/>
</dbReference>
<dbReference type="InterPro" id="IPR045473">
    <property type="entry name" value="ASM_C"/>
</dbReference>
<evidence type="ECO:0000256" key="5">
    <source>
        <dbReference type="ARBA" id="ARBA00022729"/>
    </source>
</evidence>
<proteinExistence type="inferred from homology"/>
<dbReference type="PANTHER" id="PTHR10340">
    <property type="entry name" value="SPHINGOMYELIN PHOSPHODIESTERASE"/>
    <property type="match status" value="1"/>
</dbReference>
<evidence type="ECO:0000256" key="10">
    <source>
        <dbReference type="PIRSR" id="PIRSR000948-1"/>
    </source>
</evidence>
<comment type="catalytic activity">
    <reaction evidence="9">
        <text>a sphingomyelin + H2O = phosphocholine + an N-acylsphing-4-enine + H(+)</text>
        <dbReference type="Rhea" id="RHEA:19253"/>
        <dbReference type="ChEBI" id="CHEBI:15377"/>
        <dbReference type="ChEBI" id="CHEBI:15378"/>
        <dbReference type="ChEBI" id="CHEBI:17636"/>
        <dbReference type="ChEBI" id="CHEBI:52639"/>
        <dbReference type="ChEBI" id="CHEBI:295975"/>
        <dbReference type="EC" id="3.1.4.12"/>
    </reaction>
</comment>
<keyword evidence="9" id="KW-0326">Glycosidase</keyword>
<keyword evidence="11" id="KW-1015">Disulfide bond</keyword>
<dbReference type="InterPro" id="IPR029052">
    <property type="entry name" value="Metallo-depent_PP-like"/>
</dbReference>
<keyword evidence="16" id="KW-1185">Reference proteome</keyword>
<dbReference type="CDD" id="cd00842">
    <property type="entry name" value="MPP_ASMase"/>
    <property type="match status" value="1"/>
</dbReference>
<feature type="disulfide bond" evidence="11">
    <location>
        <begin position="596"/>
        <end position="600"/>
    </location>
</feature>
<evidence type="ECO:0000256" key="3">
    <source>
        <dbReference type="ARBA" id="ARBA00022525"/>
    </source>
</evidence>
<gene>
    <name evidence="15" type="ORF">DIABBA_LOCUS13696</name>
</gene>
<dbReference type="GO" id="GO:0016798">
    <property type="term" value="F:hydrolase activity, acting on glycosyl bonds"/>
    <property type="evidence" value="ECO:0007669"/>
    <property type="project" value="UniProtKB-KW"/>
</dbReference>
<dbReference type="GO" id="GO:0061750">
    <property type="term" value="F:acid sphingomyelin phosphodiesterase activity"/>
    <property type="evidence" value="ECO:0007669"/>
    <property type="project" value="TreeGrafter"/>
</dbReference>
<dbReference type="InterPro" id="IPR004843">
    <property type="entry name" value="Calcineurin-like_PHP"/>
</dbReference>
<feature type="domain" description="Sphingomyelin phosphodiesterase C-terminal" evidence="14">
    <location>
        <begin position="497"/>
        <end position="609"/>
    </location>
</feature>
<evidence type="ECO:0000313" key="16">
    <source>
        <dbReference type="Proteomes" id="UP001153709"/>
    </source>
</evidence>
<dbReference type="PIRSF" id="PIRSF000948">
    <property type="entry name" value="Sphingomy_PDE"/>
    <property type="match status" value="1"/>
</dbReference>
<dbReference type="InterPro" id="IPR041805">
    <property type="entry name" value="ASMase/PPN1_MPP"/>
</dbReference>
<dbReference type="EMBL" id="OU898284">
    <property type="protein sequence ID" value="CAG9841104.1"/>
    <property type="molecule type" value="Genomic_DNA"/>
</dbReference>
<dbReference type="Proteomes" id="UP001153709">
    <property type="component" value="Chromosome 9"/>
</dbReference>
<evidence type="ECO:0000256" key="12">
    <source>
        <dbReference type="SAM" id="SignalP"/>
    </source>
</evidence>
<evidence type="ECO:0000256" key="8">
    <source>
        <dbReference type="ARBA" id="ARBA00023180"/>
    </source>
</evidence>
<evidence type="ECO:0000256" key="4">
    <source>
        <dbReference type="ARBA" id="ARBA00022723"/>
    </source>
</evidence>
<feature type="chain" id="PRO_5040331127" description="Sphingomyelin phosphodiesterase" evidence="12">
    <location>
        <begin position="21"/>
        <end position="622"/>
    </location>
</feature>
<dbReference type="OrthoDB" id="282973at2759"/>
<dbReference type="SUPFAM" id="SSF56300">
    <property type="entry name" value="Metallo-dependent phosphatases"/>
    <property type="match status" value="1"/>
</dbReference>
<keyword evidence="5 12" id="KW-0732">Signal</keyword>
<feature type="domain" description="Calcineurin-like phosphoesterase" evidence="13">
    <location>
        <begin position="269"/>
        <end position="473"/>
    </location>
</feature>
<feature type="binding site" evidence="10">
    <location>
        <position position="438"/>
    </location>
    <ligand>
        <name>Zn(2+)</name>
        <dbReference type="ChEBI" id="CHEBI:29105"/>
        <label>2</label>
    </ligand>
</feature>
<dbReference type="GO" id="GO:0005764">
    <property type="term" value="C:lysosome"/>
    <property type="evidence" value="ECO:0007669"/>
    <property type="project" value="TreeGrafter"/>
</dbReference>
<evidence type="ECO:0000256" key="6">
    <source>
        <dbReference type="ARBA" id="ARBA00022801"/>
    </source>
</evidence>
<comment type="function">
    <text evidence="9">Converts sphingomyelin to ceramide.</text>
</comment>
<evidence type="ECO:0000256" key="11">
    <source>
        <dbReference type="PIRSR" id="PIRSR000948-2"/>
    </source>
</evidence>
<comment type="subcellular location">
    <subcellularLocation>
        <location evidence="1">Secreted</location>
    </subcellularLocation>
</comment>
<evidence type="ECO:0000256" key="1">
    <source>
        <dbReference type="ARBA" id="ARBA00004613"/>
    </source>
</evidence>
<accession>A0A9N9TDR8</accession>
<protein>
    <recommendedName>
        <fullName evidence="9">Sphingomyelin phosphodiesterase</fullName>
        <ecNumber evidence="9">3.1.4.12</ecNumber>
    </recommendedName>
</protein>
<feature type="binding site" evidence="10">
    <location>
        <position position="218"/>
    </location>
    <ligand>
        <name>Zn(2+)</name>
        <dbReference type="ChEBI" id="CHEBI:29105"/>
        <label>1</label>
    </ligand>
</feature>
<dbReference type="AlphaFoldDB" id="A0A9N9TDR8"/>
<feature type="disulfide bond" evidence="11">
    <location>
        <begin position="231"/>
        <end position="236"/>
    </location>
</feature>
<sequence length="622" mass="71586">MNWWHISFLSIAFLVSSAWSRRVENTTLHKKSDSSIVKAPIDKRHVVAWLSNDEIKTIQRNFAKLVGLHDYQEVDPMTFRDLLLEILELPFLKLFSIHNHCDLCKELVNVIKINGYRHSKVAEFVCTIYHQMANLTFSKFCTHVVAQNLPVLEYVFDNIENVDPELVCTIVLQTEECAYSKPALSWTTKIPRTLPKYPKHEKDPKADTLKILHLTGPHISFDYEEHGAVNCGAPLCCKKGLGNKTDGGNAGYWGEYSCDIPPWLYGDTLQHISETHKDLDFIYFTGGVLDHTVWKSSAHSMIESMFLAFKALEETFPETPVFPVIGNHDSSPPNMFAPNKPDIYSKGISTKLLYIHWAAFSTSWWLPESARKTILSQGYYAYSVTDRLKVIGLNNNVCYNFNWWLLLDTKFIDEQLQFLIQELEDSEQSEQYVHILTHIPVGINECIQPWEASYNKIIQRYAHIIKGQFVGHTRTDELKIFYDTFKTPINAAFNGASLTPYKNNNPSYKIVHVHPDTMDVVDIETYYFNLTEANLNPNRSPKWKKLYSMKEAYGLTDLSPKSLDVLVDALFTNTTLMDNYWKYSVRLADPSLNEKCDKTCLQEMRCNIVTTQSGHPDKRQCK</sequence>
<dbReference type="Pfam" id="PF19272">
    <property type="entry name" value="ASMase_C"/>
    <property type="match status" value="1"/>
</dbReference>
<feature type="signal peptide" evidence="12">
    <location>
        <begin position="1"/>
        <end position="20"/>
    </location>
</feature>
<evidence type="ECO:0000256" key="7">
    <source>
        <dbReference type="ARBA" id="ARBA00022833"/>
    </source>
</evidence>
<feature type="disulfide bond" evidence="11">
    <location>
        <begin position="398"/>
        <end position="446"/>
    </location>
</feature>
<reference evidence="15" key="1">
    <citation type="submission" date="2022-01" db="EMBL/GenBank/DDBJ databases">
        <authorList>
            <person name="King R."/>
        </authorList>
    </citation>
    <scope>NUCLEOTIDE SEQUENCE</scope>
</reference>
<name>A0A9N9TDR8_DIABA</name>
<feature type="binding site" evidence="10">
    <location>
        <position position="472"/>
    </location>
    <ligand>
        <name>Zn(2+)</name>
        <dbReference type="ChEBI" id="CHEBI:29105"/>
        <label>2</label>
    </ligand>
</feature>
<dbReference type="GO" id="GO:0046513">
    <property type="term" value="P:ceramide biosynthetic process"/>
    <property type="evidence" value="ECO:0007669"/>
    <property type="project" value="TreeGrafter"/>
</dbReference>
<dbReference type="GO" id="GO:0006685">
    <property type="term" value="P:sphingomyelin catabolic process"/>
    <property type="evidence" value="ECO:0007669"/>
    <property type="project" value="UniProtKB-UniRule"/>
</dbReference>
<comment type="cofactor">
    <cofactor evidence="10">
        <name>Zn(2+)</name>
        <dbReference type="ChEBI" id="CHEBI:29105"/>
    </cofactor>
    <text evidence="10">Binds 2 Zn(2+) ions per subunit.</text>
</comment>
<dbReference type="Pfam" id="PF00149">
    <property type="entry name" value="Metallophos"/>
    <property type="match status" value="1"/>
</dbReference>